<keyword evidence="1" id="KW-0812">Transmembrane</keyword>
<dbReference type="EMBL" id="PDUG01000006">
    <property type="protein sequence ID" value="PIC21910.1"/>
    <property type="molecule type" value="Genomic_DNA"/>
</dbReference>
<dbReference type="Proteomes" id="UP000230233">
    <property type="component" value="Chromosome X"/>
</dbReference>
<keyword evidence="1" id="KW-0472">Membrane</keyword>
<evidence type="ECO:0000256" key="1">
    <source>
        <dbReference type="SAM" id="Phobius"/>
    </source>
</evidence>
<feature type="transmembrane region" description="Helical" evidence="1">
    <location>
        <begin position="165"/>
        <end position="190"/>
    </location>
</feature>
<keyword evidence="1" id="KW-1133">Transmembrane helix</keyword>
<name>A0A2G5T3S8_9PELO</name>
<evidence type="ECO:0000313" key="3">
    <source>
        <dbReference type="EMBL" id="PIC21910.1"/>
    </source>
</evidence>
<keyword evidence="4" id="KW-1185">Reference proteome</keyword>
<feature type="chain" id="PRO_5013640195" evidence="2">
    <location>
        <begin position="19"/>
        <end position="220"/>
    </location>
</feature>
<gene>
    <name evidence="3" type="primary">Cnig_chr_X.g26579</name>
    <name evidence="3" type="ORF">B9Z55_026579</name>
</gene>
<keyword evidence="2" id="KW-0732">Signal</keyword>
<accession>A0A2G5T3S8</accession>
<evidence type="ECO:0000313" key="4">
    <source>
        <dbReference type="Proteomes" id="UP000230233"/>
    </source>
</evidence>
<evidence type="ECO:0000256" key="2">
    <source>
        <dbReference type="SAM" id="SignalP"/>
    </source>
</evidence>
<comment type="caution">
    <text evidence="3">The sequence shown here is derived from an EMBL/GenBank/DDBJ whole genome shotgun (WGS) entry which is preliminary data.</text>
</comment>
<reference evidence="4" key="1">
    <citation type="submission" date="2017-10" db="EMBL/GenBank/DDBJ databases">
        <title>Rapid genome shrinkage in a self-fertile nematode reveals novel sperm competition proteins.</title>
        <authorList>
            <person name="Yin D."/>
            <person name="Schwarz E.M."/>
            <person name="Thomas C.G."/>
            <person name="Felde R.L."/>
            <person name="Korf I.F."/>
            <person name="Cutter A.D."/>
            <person name="Schartner C.M."/>
            <person name="Ralston E.J."/>
            <person name="Meyer B.J."/>
            <person name="Haag E.S."/>
        </authorList>
    </citation>
    <scope>NUCLEOTIDE SEQUENCE [LARGE SCALE GENOMIC DNA]</scope>
    <source>
        <strain evidence="4">JU1422</strain>
    </source>
</reference>
<feature type="signal peptide" evidence="2">
    <location>
        <begin position="1"/>
        <end position="18"/>
    </location>
</feature>
<organism evidence="3 4">
    <name type="scientific">Caenorhabditis nigoni</name>
    <dbReference type="NCBI Taxonomy" id="1611254"/>
    <lineage>
        <taxon>Eukaryota</taxon>
        <taxon>Metazoa</taxon>
        <taxon>Ecdysozoa</taxon>
        <taxon>Nematoda</taxon>
        <taxon>Chromadorea</taxon>
        <taxon>Rhabditida</taxon>
        <taxon>Rhabditina</taxon>
        <taxon>Rhabditomorpha</taxon>
        <taxon>Rhabditoidea</taxon>
        <taxon>Rhabditidae</taxon>
        <taxon>Peloderinae</taxon>
        <taxon>Caenorhabditis</taxon>
    </lineage>
</organism>
<protein>
    <submittedName>
        <fullName evidence="3">Uncharacterized protein</fullName>
    </submittedName>
</protein>
<dbReference type="AlphaFoldDB" id="A0A2G5T3S8"/>
<sequence length="220" mass="24816">MKRFFLFLLLSLLEPASGTIPKDVSFSKPATRQGLLSFGFEIPEKSTKASITMLGLDTMANFAEKEGYDISLHFKINHNRNISLALTKCRLRSATSRTITPNEIFVVPPRFFTALSTVQMEGCTSIDEPIIMLIHGEPNTTGTILMNLVPALSSKNEMFNSVAHAFYPLIFSLLILGFAWACSSTTIWTFKYCILKLRQYQHYFGYPKAHPIYKFRGTPV</sequence>
<proteinExistence type="predicted"/>